<evidence type="ECO:0000313" key="1">
    <source>
        <dbReference type="EMBL" id="RGC35567.1"/>
    </source>
</evidence>
<dbReference type="EMBL" id="QVIA01000001">
    <property type="protein sequence ID" value="RGC35567.1"/>
    <property type="molecule type" value="Genomic_DNA"/>
</dbReference>
<dbReference type="Proteomes" id="UP000261111">
    <property type="component" value="Unassembled WGS sequence"/>
</dbReference>
<comment type="caution">
    <text evidence="1">The sequence shown here is derived from an EMBL/GenBank/DDBJ whole genome shotgun (WGS) entry which is preliminary data.</text>
</comment>
<gene>
    <name evidence="1" type="ORF">DWX41_00835</name>
</gene>
<dbReference type="AlphaFoldDB" id="A0A3E2X256"/>
<sequence>MQNEGYRQCIVQMLYLMDKEEDNEVLEEIYTIARHHFIKMAPDRRKQIDRCRGMVFRIIAGMDRERVRQLYNLLVGHYRFSGERCGDIGPLGSSSQKLKYD</sequence>
<proteinExistence type="predicted"/>
<organism evidence="1 2">
    <name type="scientific">Hungatella hathewayi</name>
    <dbReference type="NCBI Taxonomy" id="154046"/>
    <lineage>
        <taxon>Bacteria</taxon>
        <taxon>Bacillati</taxon>
        <taxon>Bacillota</taxon>
        <taxon>Clostridia</taxon>
        <taxon>Lachnospirales</taxon>
        <taxon>Lachnospiraceae</taxon>
        <taxon>Hungatella</taxon>
    </lineage>
</organism>
<protein>
    <submittedName>
        <fullName evidence="1">Uncharacterized protein</fullName>
    </submittedName>
</protein>
<evidence type="ECO:0000313" key="2">
    <source>
        <dbReference type="Proteomes" id="UP000261111"/>
    </source>
</evidence>
<dbReference type="RefSeq" id="WP_025653697.1">
    <property type="nucleotide sequence ID" value="NZ_QVIA01000001.1"/>
</dbReference>
<reference evidence="1 2" key="1">
    <citation type="submission" date="2018-08" db="EMBL/GenBank/DDBJ databases">
        <title>A genome reference for cultivated species of the human gut microbiota.</title>
        <authorList>
            <person name="Zou Y."/>
            <person name="Xue W."/>
            <person name="Luo G."/>
        </authorList>
    </citation>
    <scope>NUCLEOTIDE SEQUENCE [LARGE SCALE GENOMIC DNA]</scope>
    <source>
        <strain evidence="1 2">AF19-21</strain>
    </source>
</reference>
<name>A0A3E2X256_9FIRM</name>
<accession>A0A3E2X256</accession>